<evidence type="ECO:0000256" key="1">
    <source>
        <dbReference type="SAM" id="MobiDB-lite"/>
    </source>
</evidence>
<feature type="transmembrane region" description="Helical" evidence="2">
    <location>
        <begin position="604"/>
        <end position="624"/>
    </location>
</feature>
<name>A0A8T1NGR9_CARIL</name>
<protein>
    <submittedName>
        <fullName evidence="3">Uncharacterized protein</fullName>
    </submittedName>
</protein>
<keyword evidence="2" id="KW-0812">Transmembrane</keyword>
<evidence type="ECO:0000313" key="3">
    <source>
        <dbReference type="EMBL" id="KAG6628127.1"/>
    </source>
</evidence>
<proteinExistence type="predicted"/>
<feature type="compositionally biased region" description="Polar residues" evidence="1">
    <location>
        <begin position="14"/>
        <end position="25"/>
    </location>
</feature>
<keyword evidence="4" id="KW-1185">Reference proteome</keyword>
<dbReference type="Pfam" id="PF03140">
    <property type="entry name" value="DUF247"/>
    <property type="match status" value="1"/>
</dbReference>
<reference evidence="3" key="1">
    <citation type="submission" date="2020-12" db="EMBL/GenBank/DDBJ databases">
        <title>WGS assembly of Carya illinoinensis cv. Pawnee.</title>
        <authorList>
            <person name="Platts A."/>
            <person name="Shu S."/>
            <person name="Wright S."/>
            <person name="Barry K."/>
            <person name="Edger P."/>
            <person name="Pires J.C."/>
            <person name="Schmutz J."/>
        </authorList>
    </citation>
    <scope>NUCLEOTIDE SEQUENCE</scope>
    <source>
        <tissue evidence="3">Leaf</tissue>
    </source>
</reference>
<evidence type="ECO:0000256" key="2">
    <source>
        <dbReference type="SAM" id="Phobius"/>
    </source>
</evidence>
<feature type="compositionally biased region" description="Basic residues" evidence="1">
    <location>
        <begin position="53"/>
        <end position="67"/>
    </location>
</feature>
<dbReference type="InterPro" id="IPR004158">
    <property type="entry name" value="DUF247_pln"/>
</dbReference>
<dbReference type="Proteomes" id="UP000811609">
    <property type="component" value="Chromosome 15"/>
</dbReference>
<feature type="region of interest" description="Disordered" evidence="1">
    <location>
        <begin position="1"/>
        <end position="25"/>
    </location>
</feature>
<organism evidence="3 4">
    <name type="scientific">Carya illinoinensis</name>
    <name type="common">Pecan</name>
    <dbReference type="NCBI Taxonomy" id="32201"/>
    <lineage>
        <taxon>Eukaryota</taxon>
        <taxon>Viridiplantae</taxon>
        <taxon>Streptophyta</taxon>
        <taxon>Embryophyta</taxon>
        <taxon>Tracheophyta</taxon>
        <taxon>Spermatophyta</taxon>
        <taxon>Magnoliopsida</taxon>
        <taxon>eudicotyledons</taxon>
        <taxon>Gunneridae</taxon>
        <taxon>Pentapetalae</taxon>
        <taxon>rosids</taxon>
        <taxon>fabids</taxon>
        <taxon>Fagales</taxon>
        <taxon>Juglandaceae</taxon>
        <taxon>Carya</taxon>
    </lineage>
</organism>
<feature type="region of interest" description="Disordered" evidence="1">
    <location>
        <begin position="38"/>
        <end position="76"/>
    </location>
</feature>
<feature type="compositionally biased region" description="Basic and acidic residues" evidence="1">
    <location>
        <begin position="127"/>
        <end position="144"/>
    </location>
</feature>
<keyword evidence="2" id="KW-0472">Membrane</keyword>
<dbReference type="EMBL" id="CM031823">
    <property type="protein sequence ID" value="KAG6628127.1"/>
    <property type="molecule type" value="Genomic_DNA"/>
</dbReference>
<evidence type="ECO:0000313" key="4">
    <source>
        <dbReference type="Proteomes" id="UP000811609"/>
    </source>
</evidence>
<comment type="caution">
    <text evidence="3">The sequence shown here is derived from an EMBL/GenBank/DDBJ whole genome shotgun (WGS) entry which is preliminary data.</text>
</comment>
<feature type="compositionally biased region" description="Basic and acidic residues" evidence="1">
    <location>
        <begin position="214"/>
        <end position="228"/>
    </location>
</feature>
<keyword evidence="2" id="KW-1133">Transmembrane helix</keyword>
<feature type="region of interest" description="Disordered" evidence="1">
    <location>
        <begin position="124"/>
        <end position="144"/>
    </location>
</feature>
<dbReference type="PANTHER" id="PTHR31170">
    <property type="entry name" value="BNAC04G53230D PROTEIN"/>
    <property type="match status" value="1"/>
</dbReference>
<accession>A0A8T1NGR9</accession>
<sequence>MEDDHDHDVGEIFETNSQQSNGSTLDAVRQTSFGIGEELIEDDNPNDQDQRHMSRPVRRHEQHRRLGKTVPVQQSSTSDIVRQAGFGNIGHEEATAFGIGHKEVVDNFGIGHEQAAAFGIGEEFEDHDNPNEERRPRVSTREQTRKLGKTFPEHAIRINKSTSDVVHQATFGNIGYEEATVNFGIGHVQATTFGMVHEEVMAFGLGGEEDGNPNEERRPRVQTRDQGKKSRTIVPECAIRINDNETQKPIIISGSGWSTLKVPAPMFKVDKGAYIPKIVSIGPFHYNEPSLRAMQTQKRRFLDRLIRNRTGQLILEESLKNAMRELEEKTRDFYAEDFQAIKPDDFVQMMLIDGCFIVELLRLYEKIFELTTLKGEASPDLNTLALGFFEPLRPGKDEFEKFTLHKHANGEHIHLLALFHSTLTLGNNIYIQQPAKSEKKKIDLMLPGKGWVHNAKTLHYAGIQFKNNSGSILDIKLKGKTLKIPTMIIDDSTGPLLRNLIAYEQNNRSAAPYFCCLAVFLDSVVDTVEDVKILRDAGIIKQAKGGDEEVANLFNSLTKELVFDIDKEYCYMTQQIENINRLCRAHDTRVRICRLFARLNYKGLLTTYASILVTIIFSLFAANFSSYNPSVNQYYSPPPPPPP</sequence>
<gene>
    <name evidence="3" type="ORF">CIPAW_15G179600</name>
</gene>
<feature type="compositionally biased region" description="Basic and acidic residues" evidence="1">
    <location>
        <begin position="1"/>
        <end position="10"/>
    </location>
</feature>
<dbReference type="AlphaFoldDB" id="A0A8T1NGR9"/>
<feature type="region of interest" description="Disordered" evidence="1">
    <location>
        <begin position="205"/>
        <end position="231"/>
    </location>
</feature>
<dbReference type="PANTHER" id="PTHR31170:SF25">
    <property type="entry name" value="BNAA09G04570D PROTEIN"/>
    <property type="match status" value="1"/>
</dbReference>